<dbReference type="PROSITE" id="PS00636">
    <property type="entry name" value="DNAJ_1"/>
    <property type="match status" value="1"/>
</dbReference>
<reference evidence="4" key="3">
    <citation type="submission" date="2025-08" db="UniProtKB">
        <authorList>
            <consortium name="RefSeq"/>
        </authorList>
    </citation>
    <scope>IDENTIFICATION</scope>
    <source>
        <strain evidence="4">CBS 342.82</strain>
    </source>
</reference>
<reference evidence="4" key="2">
    <citation type="submission" date="2020-04" db="EMBL/GenBank/DDBJ databases">
        <authorList>
            <consortium name="NCBI Genome Project"/>
        </authorList>
    </citation>
    <scope>NUCLEOTIDE SEQUENCE</scope>
    <source>
        <strain evidence="4">CBS 342.82</strain>
    </source>
</reference>
<dbReference type="PROSITE" id="PS50076">
    <property type="entry name" value="DNAJ_2"/>
    <property type="match status" value="1"/>
</dbReference>
<feature type="region of interest" description="Disordered" evidence="1">
    <location>
        <begin position="218"/>
        <end position="309"/>
    </location>
</feature>
<evidence type="ECO:0000259" key="2">
    <source>
        <dbReference type="PROSITE" id="PS50076"/>
    </source>
</evidence>
<dbReference type="Gene3D" id="1.10.287.110">
    <property type="entry name" value="DnaJ domain"/>
    <property type="match status" value="1"/>
</dbReference>
<dbReference type="GO" id="GO:0005634">
    <property type="term" value="C:nucleus"/>
    <property type="evidence" value="ECO:0007669"/>
    <property type="project" value="TreeGrafter"/>
</dbReference>
<dbReference type="OrthoDB" id="110024at2759"/>
<proteinExistence type="predicted"/>
<dbReference type="InterPro" id="IPR036869">
    <property type="entry name" value="J_dom_sf"/>
</dbReference>
<accession>A0A6J3M2E2</accession>
<dbReference type="AlphaFoldDB" id="A0A6J3M2E2"/>
<evidence type="ECO:0000256" key="1">
    <source>
        <dbReference type="SAM" id="MobiDB-lite"/>
    </source>
</evidence>
<dbReference type="FunFam" id="1.10.287.110:FF:000110">
    <property type="entry name" value="DnaJ domain protein (AFU_orthologue AFUA_2G13210)"/>
    <property type="match status" value="1"/>
</dbReference>
<reference evidence="4" key="1">
    <citation type="submission" date="2020-01" db="EMBL/GenBank/DDBJ databases">
        <authorList>
            <consortium name="DOE Joint Genome Institute"/>
            <person name="Haridas S."/>
            <person name="Albert R."/>
            <person name="Binder M."/>
            <person name="Bloem J."/>
            <person name="Labutti K."/>
            <person name="Salamov A."/>
            <person name="Andreopoulos B."/>
            <person name="Baker S.E."/>
            <person name="Barry K."/>
            <person name="Bills G."/>
            <person name="Bluhm B.H."/>
            <person name="Cannon C."/>
            <person name="Castanera R."/>
            <person name="Culley D.E."/>
            <person name="Daum C."/>
            <person name="Ezra D."/>
            <person name="Gonzalez J.B."/>
            <person name="Henrissat B."/>
            <person name="Kuo A."/>
            <person name="Liang C."/>
            <person name="Lipzen A."/>
            <person name="Lutzoni F."/>
            <person name="Magnuson J."/>
            <person name="Mondo S."/>
            <person name="Nolan M."/>
            <person name="Ohm R."/>
            <person name="Pangilinan J."/>
            <person name="Park H.-J."/>
            <person name="Ramirez L."/>
            <person name="Alfaro M."/>
            <person name="Sun H."/>
            <person name="Tritt A."/>
            <person name="Yoshinaga Y."/>
            <person name="Zwiers L.-H."/>
            <person name="Turgeon B.G."/>
            <person name="Goodwin S.B."/>
            <person name="Spatafora J.W."/>
            <person name="Crous P.W."/>
            <person name="Grigoriev I.V."/>
        </authorList>
    </citation>
    <scope>NUCLEOTIDE SEQUENCE</scope>
    <source>
        <strain evidence="4">CBS 342.82</strain>
    </source>
</reference>
<dbReference type="InterPro" id="IPR001623">
    <property type="entry name" value="DnaJ_domain"/>
</dbReference>
<dbReference type="SUPFAM" id="SSF46565">
    <property type="entry name" value="Chaperone J-domain"/>
    <property type="match status" value="1"/>
</dbReference>
<evidence type="ECO:0000313" key="4">
    <source>
        <dbReference type="RefSeq" id="XP_033459114.1"/>
    </source>
</evidence>
<dbReference type="GO" id="GO:0005737">
    <property type="term" value="C:cytoplasm"/>
    <property type="evidence" value="ECO:0007669"/>
    <property type="project" value="TreeGrafter"/>
</dbReference>
<dbReference type="PANTHER" id="PTHR44144:SF1">
    <property type="entry name" value="DNAJ HOMOLOG SUBFAMILY C MEMBER 9"/>
    <property type="match status" value="1"/>
</dbReference>
<dbReference type="Proteomes" id="UP000504637">
    <property type="component" value="Unplaced"/>
</dbReference>
<organism evidence="4">
    <name type="scientific">Dissoconium aciculare CBS 342.82</name>
    <dbReference type="NCBI Taxonomy" id="1314786"/>
    <lineage>
        <taxon>Eukaryota</taxon>
        <taxon>Fungi</taxon>
        <taxon>Dikarya</taxon>
        <taxon>Ascomycota</taxon>
        <taxon>Pezizomycotina</taxon>
        <taxon>Dothideomycetes</taxon>
        <taxon>Dothideomycetidae</taxon>
        <taxon>Mycosphaerellales</taxon>
        <taxon>Dissoconiaceae</taxon>
        <taxon>Dissoconium</taxon>
    </lineage>
</organism>
<evidence type="ECO:0000313" key="3">
    <source>
        <dbReference type="Proteomes" id="UP000504637"/>
    </source>
</evidence>
<dbReference type="CDD" id="cd06257">
    <property type="entry name" value="DnaJ"/>
    <property type="match status" value="1"/>
</dbReference>
<dbReference type="PANTHER" id="PTHR44144">
    <property type="entry name" value="DNAJ HOMOLOG SUBFAMILY C MEMBER 9"/>
    <property type="match status" value="1"/>
</dbReference>
<keyword evidence="3" id="KW-1185">Reference proteome</keyword>
<gene>
    <name evidence="4" type="ORF">K489DRAFT_370958</name>
</gene>
<sequence length="309" mass="35739">MPKRQRDEEIEAGEAPTDINPYFILSIEETATQDEIKKAYRRAALKHHPDKAAPEDKETAHTKFQEIAFAFAILSDERRRKRYDTTGRTEESLDLDDDDFDWTSFFREQFADVVSREAIENFSGKYKGGDEERRDLLRFYTKHKGNMVKIYQEVILSDMTEDEDRFRAIIDQAIKDDEVEAFTKYTEESENSRRKRIQRAQKQKEEEAVEAVELEEEIKEKANKKKQTKKTKEAGGMADLAALIQQRQKDRQGNFFANIEAKYAPKGKKNAKQDPMDEPSEEAFARNAKKSSNGDASAGASRTSKRVKK</sequence>
<dbReference type="GO" id="GO:0031072">
    <property type="term" value="F:heat shock protein binding"/>
    <property type="evidence" value="ECO:0007669"/>
    <property type="project" value="TreeGrafter"/>
</dbReference>
<dbReference type="PRINTS" id="PR00625">
    <property type="entry name" value="JDOMAIN"/>
</dbReference>
<dbReference type="InterPro" id="IPR056453">
    <property type="entry name" value="HTH_DNAJC9"/>
</dbReference>
<feature type="domain" description="J" evidence="2">
    <location>
        <begin position="20"/>
        <end position="87"/>
    </location>
</feature>
<dbReference type="RefSeq" id="XP_033459114.1">
    <property type="nucleotide sequence ID" value="XM_033603202.1"/>
</dbReference>
<name>A0A6J3M2E2_9PEZI</name>
<protein>
    <submittedName>
        <fullName evidence="4">DnaJ-domain-containing protein</fullName>
    </submittedName>
</protein>
<dbReference type="InterPro" id="IPR052594">
    <property type="entry name" value="J_domain-containing_protein"/>
</dbReference>
<dbReference type="GeneID" id="54361002"/>
<dbReference type="Pfam" id="PF23302">
    <property type="entry name" value="HTH_DNAJC9"/>
    <property type="match status" value="1"/>
</dbReference>
<dbReference type="InterPro" id="IPR018253">
    <property type="entry name" value="DnaJ_domain_CS"/>
</dbReference>
<dbReference type="SMART" id="SM00271">
    <property type="entry name" value="DnaJ"/>
    <property type="match status" value="1"/>
</dbReference>
<dbReference type="Pfam" id="PF00226">
    <property type="entry name" value="DnaJ"/>
    <property type="match status" value="1"/>
</dbReference>